<sequence length="123" mass="12913">MGVGVGAGATAKVREVGREGGVERETESKRERERERGLGTQPAGHLPPTTAGITPTDDAAAPGRSAREAACRQWGFHGRQQSNSGRSRPDPPWPLAQQVHMGLGILGAARTLTHSVGLGMDNL</sequence>
<evidence type="ECO:0000313" key="2">
    <source>
        <dbReference type="EMBL" id="KAG9346040.1"/>
    </source>
</evidence>
<proteinExistence type="predicted"/>
<evidence type="ECO:0000256" key="1">
    <source>
        <dbReference type="SAM" id="MobiDB-lite"/>
    </source>
</evidence>
<evidence type="ECO:0000313" key="3">
    <source>
        <dbReference type="Proteomes" id="UP000824540"/>
    </source>
</evidence>
<organism evidence="2 3">
    <name type="scientific">Albula glossodonta</name>
    <name type="common">roundjaw bonefish</name>
    <dbReference type="NCBI Taxonomy" id="121402"/>
    <lineage>
        <taxon>Eukaryota</taxon>
        <taxon>Metazoa</taxon>
        <taxon>Chordata</taxon>
        <taxon>Craniata</taxon>
        <taxon>Vertebrata</taxon>
        <taxon>Euteleostomi</taxon>
        <taxon>Actinopterygii</taxon>
        <taxon>Neopterygii</taxon>
        <taxon>Teleostei</taxon>
        <taxon>Albuliformes</taxon>
        <taxon>Albulidae</taxon>
        <taxon>Albula</taxon>
    </lineage>
</organism>
<protein>
    <submittedName>
        <fullName evidence="2">Uncharacterized protein</fullName>
    </submittedName>
</protein>
<dbReference type="Proteomes" id="UP000824540">
    <property type="component" value="Unassembled WGS sequence"/>
</dbReference>
<dbReference type="AlphaFoldDB" id="A0A8T2P2S3"/>
<feature type="region of interest" description="Disordered" evidence="1">
    <location>
        <begin position="1"/>
        <end position="95"/>
    </location>
</feature>
<accession>A0A8T2P2S3</accession>
<feature type="compositionally biased region" description="Basic and acidic residues" evidence="1">
    <location>
        <begin position="12"/>
        <end position="37"/>
    </location>
</feature>
<reference evidence="2" key="1">
    <citation type="thesis" date="2021" institute="BYU ScholarsArchive" country="Provo, UT, USA">
        <title>Applications of and Algorithms for Genome Assembly and Genomic Analyses with an Emphasis on Marine Teleosts.</title>
        <authorList>
            <person name="Pickett B.D."/>
        </authorList>
    </citation>
    <scope>NUCLEOTIDE SEQUENCE</scope>
    <source>
        <strain evidence="2">HI-2016</strain>
    </source>
</reference>
<dbReference type="EMBL" id="JAFBMS010000016">
    <property type="protein sequence ID" value="KAG9346040.1"/>
    <property type="molecule type" value="Genomic_DNA"/>
</dbReference>
<name>A0A8T2P2S3_9TELE</name>
<gene>
    <name evidence="2" type="ORF">JZ751_007855</name>
</gene>
<comment type="caution">
    <text evidence="2">The sequence shown here is derived from an EMBL/GenBank/DDBJ whole genome shotgun (WGS) entry which is preliminary data.</text>
</comment>
<keyword evidence="3" id="KW-1185">Reference proteome</keyword>